<dbReference type="PANTHER" id="PTHR47619">
    <property type="entry name" value="METALLO-HYDROLASE YYCJ-RELATED"/>
    <property type="match status" value="1"/>
</dbReference>
<evidence type="ECO:0000313" key="3">
    <source>
        <dbReference type="Proteomes" id="UP000050482"/>
    </source>
</evidence>
<dbReference type="SUPFAM" id="SSF56281">
    <property type="entry name" value="Metallo-hydrolase/oxidoreductase"/>
    <property type="match status" value="1"/>
</dbReference>
<dbReference type="AlphaFoldDB" id="A0A0P9C9G2"/>
<dbReference type="InterPro" id="IPR052533">
    <property type="entry name" value="WalJ/YycJ-like"/>
</dbReference>
<reference evidence="2 3" key="1">
    <citation type="submission" date="2015-09" db="EMBL/GenBank/DDBJ databases">
        <title>Draft genome sequence of Alicyclobacillus ferrooxydans DSM 22381.</title>
        <authorList>
            <person name="Hemp J."/>
        </authorList>
    </citation>
    <scope>NUCLEOTIDE SEQUENCE [LARGE SCALE GENOMIC DNA]</scope>
    <source>
        <strain evidence="2 3">TC-34</strain>
    </source>
</reference>
<dbReference type="OrthoDB" id="9781189at2"/>
<evidence type="ECO:0000259" key="1">
    <source>
        <dbReference type="SMART" id="SM00849"/>
    </source>
</evidence>
<feature type="domain" description="Metallo-beta-lactamase" evidence="1">
    <location>
        <begin position="12"/>
        <end position="183"/>
    </location>
</feature>
<name>A0A0P9C9G2_9BACL</name>
<keyword evidence="3" id="KW-1185">Reference proteome</keyword>
<gene>
    <name evidence="2" type="ORF">AN477_19720</name>
</gene>
<dbReference type="PATRIC" id="fig|471514.4.peg.1045"/>
<organism evidence="2 3">
    <name type="scientific">Alicyclobacillus ferrooxydans</name>
    <dbReference type="NCBI Taxonomy" id="471514"/>
    <lineage>
        <taxon>Bacteria</taxon>
        <taxon>Bacillati</taxon>
        <taxon>Bacillota</taxon>
        <taxon>Bacilli</taxon>
        <taxon>Bacillales</taxon>
        <taxon>Alicyclobacillaceae</taxon>
        <taxon>Alicyclobacillus</taxon>
    </lineage>
</organism>
<accession>A0A0P9C9G2</accession>
<dbReference type="RefSeq" id="WP_054970906.1">
    <property type="nucleotide sequence ID" value="NZ_LJCO01000085.1"/>
</dbReference>
<dbReference type="Gene3D" id="3.60.15.10">
    <property type="entry name" value="Ribonuclease Z/Hydroxyacylglutathione hydrolase-like"/>
    <property type="match status" value="1"/>
</dbReference>
<sequence length="239" mass="26541">MISIKPLGSSSAGNAYLVSDGTTPLLLEAGIRYRDIQRGVEFQMSSIAACLVSHEHGDHSRSVKEVMKAGIDVYASYGTWNALGLDGHHRAHPVQSLQSFTVGTWTVLPFDVQHDVSEPMGYLLANMAGEKLVFITDSYYCRYRFSGLTHVMIETNYSSEILRENVASGRVPQVLASRLLRSHMSLETAIEFLKANDLSRVQEIFLIHLSSSNSDEAEFKRKVQQATGRQVFVAQEGRS</sequence>
<proteinExistence type="predicted"/>
<dbReference type="STRING" id="471514.AN477_19720"/>
<dbReference type="Pfam" id="PF12706">
    <property type="entry name" value="Lactamase_B_2"/>
    <property type="match status" value="1"/>
</dbReference>
<dbReference type="SMART" id="SM00849">
    <property type="entry name" value="Lactamase_B"/>
    <property type="match status" value="1"/>
</dbReference>
<dbReference type="InterPro" id="IPR036866">
    <property type="entry name" value="RibonucZ/Hydroxyglut_hydro"/>
</dbReference>
<protein>
    <submittedName>
        <fullName evidence="2">Beta-lactamase</fullName>
    </submittedName>
</protein>
<dbReference type="Proteomes" id="UP000050482">
    <property type="component" value="Unassembled WGS sequence"/>
</dbReference>
<dbReference type="EMBL" id="LJCO01000085">
    <property type="protein sequence ID" value="KPV42000.1"/>
    <property type="molecule type" value="Genomic_DNA"/>
</dbReference>
<comment type="caution">
    <text evidence="2">The sequence shown here is derived from an EMBL/GenBank/DDBJ whole genome shotgun (WGS) entry which is preliminary data.</text>
</comment>
<evidence type="ECO:0000313" key="2">
    <source>
        <dbReference type="EMBL" id="KPV42000.1"/>
    </source>
</evidence>
<dbReference type="PANTHER" id="PTHR47619:SF1">
    <property type="entry name" value="EXODEOXYRIBONUCLEASE WALJ"/>
    <property type="match status" value="1"/>
</dbReference>
<dbReference type="InterPro" id="IPR001279">
    <property type="entry name" value="Metallo-B-lactamas"/>
</dbReference>